<dbReference type="Proteomes" id="UP000783287">
    <property type="component" value="Unassembled WGS sequence"/>
</dbReference>
<dbReference type="InterPro" id="IPR011434">
    <property type="entry name" value="Ltp-like_HTH"/>
</dbReference>
<evidence type="ECO:0000313" key="3">
    <source>
        <dbReference type="Proteomes" id="UP000783287"/>
    </source>
</evidence>
<accession>A0A955RK23</accession>
<reference evidence="2" key="1">
    <citation type="submission" date="2020-04" db="EMBL/GenBank/DDBJ databases">
        <authorList>
            <person name="Zhang T."/>
        </authorList>
    </citation>
    <scope>NUCLEOTIDE SEQUENCE</scope>
    <source>
        <strain evidence="2">HKST-UBA14</strain>
    </source>
</reference>
<evidence type="ECO:0000259" key="1">
    <source>
        <dbReference type="Pfam" id="PF07553"/>
    </source>
</evidence>
<dbReference type="Gene3D" id="1.10.10.10">
    <property type="entry name" value="Winged helix-like DNA-binding domain superfamily/Winged helix DNA-binding domain"/>
    <property type="match status" value="1"/>
</dbReference>
<dbReference type="EMBL" id="JAGQLK010000232">
    <property type="protein sequence ID" value="MCA9384059.1"/>
    <property type="molecule type" value="Genomic_DNA"/>
</dbReference>
<keyword evidence="2" id="KW-0449">Lipoprotein</keyword>
<feature type="non-terminal residue" evidence="2">
    <location>
        <position position="1"/>
    </location>
</feature>
<reference evidence="2" key="2">
    <citation type="journal article" date="2021" name="Microbiome">
        <title>Successional dynamics and alternative stable states in a saline activated sludge microbial community over 9 years.</title>
        <authorList>
            <person name="Wang Y."/>
            <person name="Ye J."/>
            <person name="Ju F."/>
            <person name="Liu L."/>
            <person name="Boyd J.A."/>
            <person name="Deng Y."/>
            <person name="Parks D.H."/>
            <person name="Jiang X."/>
            <person name="Yin X."/>
            <person name="Woodcroft B.J."/>
            <person name="Tyson G.W."/>
            <person name="Hugenholtz P."/>
            <person name="Polz M.F."/>
            <person name="Zhang T."/>
        </authorList>
    </citation>
    <scope>NUCLEOTIDE SEQUENCE</scope>
    <source>
        <strain evidence="2">HKST-UBA14</strain>
    </source>
</reference>
<comment type="caution">
    <text evidence="2">The sequence shown here is derived from an EMBL/GenBank/DDBJ whole genome shotgun (WGS) entry which is preliminary data.</text>
</comment>
<organism evidence="2 3">
    <name type="scientific">Candidatus Dojkabacteria bacterium</name>
    <dbReference type="NCBI Taxonomy" id="2099670"/>
    <lineage>
        <taxon>Bacteria</taxon>
        <taxon>Candidatus Dojkabacteria</taxon>
    </lineage>
</organism>
<protein>
    <submittedName>
        <fullName evidence="2">Ltp family lipoprotein</fullName>
    </submittedName>
</protein>
<proteinExistence type="predicted"/>
<dbReference type="Pfam" id="PF07553">
    <property type="entry name" value="Lipoprotein_Ltp"/>
    <property type="match status" value="1"/>
</dbReference>
<gene>
    <name evidence="2" type="ORF">KC909_06890</name>
</gene>
<dbReference type="AlphaFoldDB" id="A0A955RK23"/>
<feature type="domain" description="Putative host cell surface-exposed lipoprotein Ltp-like HTH region" evidence="1">
    <location>
        <begin position="2"/>
        <end position="42"/>
    </location>
</feature>
<sequence>DEQAAKKAKSYQDLSGFSRDGLIKQLEFEGFTTDQAAYGADSVGL</sequence>
<dbReference type="InterPro" id="IPR036388">
    <property type="entry name" value="WH-like_DNA-bd_sf"/>
</dbReference>
<name>A0A955RK23_9BACT</name>
<evidence type="ECO:0000313" key="2">
    <source>
        <dbReference type="EMBL" id="MCA9384059.1"/>
    </source>
</evidence>